<sequence>MSYSNYDFEDFNNFDEFEPFEQDASPIEDEENDDNYEDSEDETSPQSRRTSPTWKYFNEQTIQHPGYPVCCKCQCVFGKKTRNFNFKRHLASTHKIKIGNVKNTGKNHKYFGF</sequence>
<proteinExistence type="predicted"/>
<keyword evidence="3" id="KW-1185">Reference proteome</keyword>
<feature type="compositionally biased region" description="Acidic residues" evidence="1">
    <location>
        <begin position="7"/>
        <end position="43"/>
    </location>
</feature>
<evidence type="ECO:0000313" key="3">
    <source>
        <dbReference type="Proteomes" id="UP000247702"/>
    </source>
</evidence>
<dbReference type="AlphaFoldDB" id="A0A2Z6RM07"/>
<accession>A0A2Z6RM07</accession>
<gene>
    <name evidence="2" type="ORF">RclHR1_05100010</name>
</gene>
<reference evidence="2 3" key="1">
    <citation type="submission" date="2017-11" db="EMBL/GenBank/DDBJ databases">
        <title>The genome of Rhizophagus clarus HR1 reveals common genetic basis of auxotrophy among arbuscular mycorrhizal fungi.</title>
        <authorList>
            <person name="Kobayashi Y."/>
        </authorList>
    </citation>
    <scope>NUCLEOTIDE SEQUENCE [LARGE SCALE GENOMIC DNA]</scope>
    <source>
        <strain evidence="2 3">HR1</strain>
    </source>
</reference>
<protein>
    <recommendedName>
        <fullName evidence="4">BED-type domain-containing protein</fullName>
    </recommendedName>
</protein>
<evidence type="ECO:0000256" key="1">
    <source>
        <dbReference type="SAM" id="MobiDB-lite"/>
    </source>
</evidence>
<dbReference type="EMBL" id="BEXD01003883">
    <property type="protein sequence ID" value="GBC03414.1"/>
    <property type="molecule type" value="Genomic_DNA"/>
</dbReference>
<feature type="region of interest" description="Disordered" evidence="1">
    <location>
        <begin position="1"/>
        <end position="52"/>
    </location>
</feature>
<organism evidence="2 3">
    <name type="scientific">Rhizophagus clarus</name>
    <dbReference type="NCBI Taxonomy" id="94130"/>
    <lineage>
        <taxon>Eukaryota</taxon>
        <taxon>Fungi</taxon>
        <taxon>Fungi incertae sedis</taxon>
        <taxon>Mucoromycota</taxon>
        <taxon>Glomeromycotina</taxon>
        <taxon>Glomeromycetes</taxon>
        <taxon>Glomerales</taxon>
        <taxon>Glomeraceae</taxon>
        <taxon>Rhizophagus</taxon>
    </lineage>
</organism>
<name>A0A2Z6RM07_9GLOM</name>
<evidence type="ECO:0000313" key="2">
    <source>
        <dbReference type="EMBL" id="GBC03414.1"/>
    </source>
</evidence>
<dbReference type="Proteomes" id="UP000247702">
    <property type="component" value="Unassembled WGS sequence"/>
</dbReference>
<evidence type="ECO:0008006" key="4">
    <source>
        <dbReference type="Google" id="ProtNLM"/>
    </source>
</evidence>
<comment type="caution">
    <text evidence="2">The sequence shown here is derived from an EMBL/GenBank/DDBJ whole genome shotgun (WGS) entry which is preliminary data.</text>
</comment>